<evidence type="ECO:0000313" key="3">
    <source>
        <dbReference type="WBParaSite" id="SSTP_0001289900.1"/>
    </source>
</evidence>
<keyword evidence="2" id="KW-1185">Reference proteome</keyword>
<dbReference type="AlphaFoldDB" id="A0A913IBM0"/>
<dbReference type="InterPro" id="IPR002921">
    <property type="entry name" value="Fungal_lipase-type"/>
</dbReference>
<proteinExistence type="predicted"/>
<evidence type="ECO:0000259" key="1">
    <source>
        <dbReference type="Pfam" id="PF01764"/>
    </source>
</evidence>
<dbReference type="WBParaSite" id="TCONS_00017186.p1">
    <property type="protein sequence ID" value="TCONS_00017186.p1"/>
    <property type="gene ID" value="XLOC_011374"/>
</dbReference>
<dbReference type="Pfam" id="PF01764">
    <property type="entry name" value="Lipase_3"/>
    <property type="match status" value="1"/>
</dbReference>
<accession>A0A913IBM0</accession>
<dbReference type="GO" id="GO:0006629">
    <property type="term" value="P:lipid metabolic process"/>
    <property type="evidence" value="ECO:0007669"/>
    <property type="project" value="InterPro"/>
</dbReference>
<reference evidence="3" key="1">
    <citation type="submission" date="2022-10" db="UniProtKB">
        <authorList>
            <consortium name="WormBaseParasite"/>
        </authorList>
    </citation>
    <scope>IDENTIFICATION</scope>
</reference>
<sequence length="304" mass="34854">MKIFNSNVSLFFLAIFLIFFKINYSISKKLINQNEEYNDAFARNILYPLSAAAFSSVPNLCLKNIFKNSTLIRQVTYKCDVTSSDSCSGFVVVDYDKKAVVIVFRGSISNEQVTFEVIDTIFKKKDKFIGGGFVSSYFNNAFQTVWNGGIKDAYLTIKNKFPTFETWVTGHSLGAAMASICGSTISYLKYTNVNNIKQITFGQPRTGDKNYAKAVDNLISYSYRVIHKKDPVPHLPFKNLFGYVHHKEEIFYDNNMMPGSNYSLCSDEDDSNKCSNKHFDYDFNDHLLYFNRNIFTFEEEGCKY</sequence>
<dbReference type="SUPFAM" id="SSF53474">
    <property type="entry name" value="alpha/beta-Hydrolases"/>
    <property type="match status" value="1"/>
</dbReference>
<dbReference type="CDD" id="cd00519">
    <property type="entry name" value="Lipase_3"/>
    <property type="match status" value="1"/>
</dbReference>
<evidence type="ECO:0000313" key="4">
    <source>
        <dbReference type="WBParaSite" id="TCONS_00017186.p1"/>
    </source>
</evidence>
<dbReference type="WBParaSite" id="SSTP_0001289900.1">
    <property type="protein sequence ID" value="SSTP_0001289900.1"/>
    <property type="gene ID" value="SSTP_0001289900"/>
</dbReference>
<dbReference type="Proteomes" id="UP000035681">
    <property type="component" value="Unplaced"/>
</dbReference>
<evidence type="ECO:0000313" key="2">
    <source>
        <dbReference type="Proteomes" id="UP000035681"/>
    </source>
</evidence>
<dbReference type="InterPro" id="IPR029058">
    <property type="entry name" value="AB_hydrolase_fold"/>
</dbReference>
<dbReference type="PANTHER" id="PTHR45908">
    <property type="entry name" value="PROTEIN CBG11750-RELATED"/>
    <property type="match status" value="1"/>
</dbReference>
<feature type="domain" description="Fungal lipase-type" evidence="1">
    <location>
        <begin position="101"/>
        <end position="238"/>
    </location>
</feature>
<organism evidence="3">
    <name type="scientific">Strongyloides stercoralis</name>
    <name type="common">Threadworm</name>
    <dbReference type="NCBI Taxonomy" id="6248"/>
    <lineage>
        <taxon>Eukaryota</taxon>
        <taxon>Metazoa</taxon>
        <taxon>Ecdysozoa</taxon>
        <taxon>Nematoda</taxon>
        <taxon>Chromadorea</taxon>
        <taxon>Rhabditida</taxon>
        <taxon>Tylenchina</taxon>
        <taxon>Panagrolaimomorpha</taxon>
        <taxon>Strongyloidoidea</taxon>
        <taxon>Strongyloididae</taxon>
        <taxon>Strongyloides</taxon>
    </lineage>
</organism>
<dbReference type="Gene3D" id="3.40.50.1820">
    <property type="entry name" value="alpha/beta hydrolase"/>
    <property type="match status" value="1"/>
</dbReference>
<name>A0A913IBM0_STRER</name>
<protein>
    <submittedName>
        <fullName evidence="4">Fungal lipase-like domain-containing protein</fullName>
    </submittedName>
</protein>